<evidence type="ECO:0000313" key="1">
    <source>
        <dbReference type="EMBL" id="ANZ46061.1"/>
    </source>
</evidence>
<name>A0A1B2I7X5_9BACT</name>
<protein>
    <submittedName>
        <fullName evidence="1">Uncharacterized protein</fullName>
    </submittedName>
</protein>
<dbReference type="STRING" id="1197717.BED41_13725"/>
<dbReference type="RefSeq" id="WP_066747506.1">
    <property type="nucleotide sequence ID" value="NZ_CP016757.1"/>
</dbReference>
<accession>A0A1B2I7X5</accession>
<dbReference type="AlphaFoldDB" id="A0A1B2I7X5"/>
<reference evidence="1" key="1">
    <citation type="submission" date="2016-08" db="EMBL/GenBank/DDBJ databases">
        <title>Complete genome of Cloacibacillus porcorum.</title>
        <authorList>
            <person name="Looft T."/>
            <person name="Bayles D.O."/>
            <person name="Alt D.P."/>
        </authorList>
    </citation>
    <scope>NUCLEOTIDE SEQUENCE [LARGE SCALE GENOMIC DNA]</scope>
    <source>
        <strain evidence="1">CL-84</strain>
    </source>
</reference>
<sequence>MLFHEKLSLLKEALGTTSSALARSSGLDASCICRYLGAKTQPPRYGKAVASIAAGAAKLAVDDKRVRELRKKIGAYKEEILQEALVRWLNAADSSLKERKHPEPRKPLRGMKKKLIADTAQRLDLLMETFKTSNAALARYVNVDGSSISRYRRGRRGVGLEDPVLRDICRYFAFVCRSQGIPKELSAEINVSPDEAANEEYMTAKLFAWFREAGSAEHTRHLLQGIDAAEAQDLSFRAKIEKTESTRLTEEISYGADGVYSFFLKFTKMILASKEPLSIHICASDFSWFACAPRFRDDWRTLMQDILSRGHRIKIIHNLSLDADEMFSAAESWIPLYISGQVEPYYLTCPNRSLFCEYAGAAEGLCSMRFSCFKGREDEVTAFFSRSRDKAAFVKSQFDDLLTLAKPLVKIYKRENAAELRRDIENNRASAGGDIIKLMHRLSLESMPEHLAKQIFERTIADKAAKDEMMKYYHARRRAFLSSLSEVSVTEIYPEYSPEDIAEGRAAIYTPWLPCRRELFYTPEEFAEHIKAIERLTQERANYRCVMRPDLPFKNIDIVSKEGEATYVVKNDEPLAAFSLLHSYMNYVIDRYLRRYIPSA</sequence>
<evidence type="ECO:0000313" key="2">
    <source>
        <dbReference type="Proteomes" id="UP000093044"/>
    </source>
</evidence>
<dbReference type="GeneID" id="83058906"/>
<proteinExistence type="predicted"/>
<organism evidence="1 2">
    <name type="scientific">Cloacibacillus porcorum</name>
    <dbReference type="NCBI Taxonomy" id="1197717"/>
    <lineage>
        <taxon>Bacteria</taxon>
        <taxon>Thermotogati</taxon>
        <taxon>Synergistota</taxon>
        <taxon>Synergistia</taxon>
        <taxon>Synergistales</taxon>
        <taxon>Synergistaceae</taxon>
        <taxon>Cloacibacillus</taxon>
    </lineage>
</organism>
<dbReference type="EMBL" id="CP016757">
    <property type="protein sequence ID" value="ANZ46061.1"/>
    <property type="molecule type" value="Genomic_DNA"/>
</dbReference>
<gene>
    <name evidence="1" type="ORF">BED41_13725</name>
</gene>
<dbReference type="Proteomes" id="UP000093044">
    <property type="component" value="Chromosome"/>
</dbReference>
<dbReference type="OrthoDB" id="2738at2"/>
<dbReference type="KEGG" id="cpor:BED41_13725"/>
<keyword evidence="2" id="KW-1185">Reference proteome</keyword>